<name>A0AAE4B1X0_9ACTN</name>
<comment type="caution">
    <text evidence="2">The sequence shown here is derived from an EMBL/GenBank/DDBJ whole genome shotgun (WGS) entry which is preliminary data.</text>
</comment>
<dbReference type="Proteomes" id="UP001240236">
    <property type="component" value="Unassembled WGS sequence"/>
</dbReference>
<feature type="region of interest" description="Disordered" evidence="1">
    <location>
        <begin position="27"/>
        <end position="52"/>
    </location>
</feature>
<protein>
    <submittedName>
        <fullName evidence="2">UDP:flavonoid glycosyltransferase YjiC (YdhE family)</fullName>
    </submittedName>
</protein>
<evidence type="ECO:0000313" key="2">
    <source>
        <dbReference type="EMBL" id="MDQ0370051.1"/>
    </source>
</evidence>
<dbReference type="Gene3D" id="3.40.50.2000">
    <property type="entry name" value="Glycogen Phosphorylase B"/>
    <property type="match status" value="1"/>
</dbReference>
<dbReference type="EMBL" id="JAUSUZ010000001">
    <property type="protein sequence ID" value="MDQ0370051.1"/>
    <property type="molecule type" value="Genomic_DNA"/>
</dbReference>
<reference evidence="2 3" key="1">
    <citation type="submission" date="2023-07" db="EMBL/GenBank/DDBJ databases">
        <title>Sequencing the genomes of 1000 actinobacteria strains.</title>
        <authorList>
            <person name="Klenk H.-P."/>
        </authorList>
    </citation>
    <scope>NUCLEOTIDE SEQUENCE [LARGE SCALE GENOMIC DNA]</scope>
    <source>
        <strain evidence="2 3">DSM 44709</strain>
    </source>
</reference>
<sequence>MKIIVAAPPIPGETLPLLQLAAALSERGHRVTVRTGPPTPGSRPRPSRPWTG</sequence>
<keyword evidence="3" id="KW-1185">Reference proteome</keyword>
<organism evidence="2 3">
    <name type="scientific">Catenuloplanes indicus</name>
    <dbReference type="NCBI Taxonomy" id="137267"/>
    <lineage>
        <taxon>Bacteria</taxon>
        <taxon>Bacillati</taxon>
        <taxon>Actinomycetota</taxon>
        <taxon>Actinomycetes</taxon>
        <taxon>Micromonosporales</taxon>
        <taxon>Micromonosporaceae</taxon>
        <taxon>Catenuloplanes</taxon>
    </lineage>
</organism>
<gene>
    <name evidence="2" type="ORF">J2S42_006720</name>
</gene>
<evidence type="ECO:0000313" key="3">
    <source>
        <dbReference type="Proteomes" id="UP001240236"/>
    </source>
</evidence>
<dbReference type="SUPFAM" id="SSF53756">
    <property type="entry name" value="UDP-Glycosyltransferase/glycogen phosphorylase"/>
    <property type="match status" value="1"/>
</dbReference>
<evidence type="ECO:0000256" key="1">
    <source>
        <dbReference type="SAM" id="MobiDB-lite"/>
    </source>
</evidence>
<accession>A0AAE4B1X0</accession>
<dbReference type="AlphaFoldDB" id="A0AAE4B1X0"/>
<proteinExistence type="predicted"/>
<dbReference type="RefSeq" id="WP_307245728.1">
    <property type="nucleotide sequence ID" value="NZ_JAUSUZ010000001.1"/>
</dbReference>